<feature type="transmembrane region" description="Helical" evidence="1">
    <location>
        <begin position="12"/>
        <end position="37"/>
    </location>
</feature>
<feature type="transmembrane region" description="Helical" evidence="1">
    <location>
        <begin position="100"/>
        <end position="126"/>
    </location>
</feature>
<comment type="caution">
    <text evidence="2">The sequence shown here is derived from an EMBL/GenBank/DDBJ whole genome shotgun (WGS) entry which is preliminary data.</text>
</comment>
<dbReference type="EMBL" id="VSSQ01137164">
    <property type="protein sequence ID" value="MPN61067.1"/>
    <property type="molecule type" value="Genomic_DNA"/>
</dbReference>
<keyword evidence="1" id="KW-1133">Transmembrane helix</keyword>
<gene>
    <name evidence="2" type="ORF">SDC9_208801</name>
</gene>
<proteinExistence type="predicted"/>
<evidence type="ECO:0000256" key="1">
    <source>
        <dbReference type="SAM" id="Phobius"/>
    </source>
</evidence>
<keyword evidence="1" id="KW-0472">Membrane</keyword>
<sequence>MIFKKSGGCIGALIGMIMPFTGLAFLSMAPIVMFFNYFKIDPEKGINDYLVIIFLGICLSVVYHAALGFFAGKVGYFFFWLVVRFFKREQMPPQINREQIFIYLCIGGLPIALFICYLIIFIGGGIKGVYGY</sequence>
<name>A0A645JCL1_9ZZZZ</name>
<organism evidence="2">
    <name type="scientific">bioreactor metagenome</name>
    <dbReference type="NCBI Taxonomy" id="1076179"/>
    <lineage>
        <taxon>unclassified sequences</taxon>
        <taxon>metagenomes</taxon>
        <taxon>ecological metagenomes</taxon>
    </lineage>
</organism>
<evidence type="ECO:0000313" key="2">
    <source>
        <dbReference type="EMBL" id="MPN61067.1"/>
    </source>
</evidence>
<accession>A0A645JCL1</accession>
<dbReference type="AlphaFoldDB" id="A0A645JCL1"/>
<feature type="transmembrane region" description="Helical" evidence="1">
    <location>
        <begin position="49"/>
        <end position="79"/>
    </location>
</feature>
<keyword evidence="1" id="KW-0812">Transmembrane</keyword>
<protein>
    <submittedName>
        <fullName evidence="2">Uncharacterized protein</fullName>
    </submittedName>
</protein>
<reference evidence="2" key="1">
    <citation type="submission" date="2019-08" db="EMBL/GenBank/DDBJ databases">
        <authorList>
            <person name="Kucharzyk K."/>
            <person name="Murdoch R.W."/>
            <person name="Higgins S."/>
            <person name="Loffler F."/>
        </authorList>
    </citation>
    <scope>NUCLEOTIDE SEQUENCE</scope>
</reference>